<evidence type="ECO:0000313" key="4">
    <source>
        <dbReference type="EMBL" id="KIJ65239.1"/>
    </source>
</evidence>
<dbReference type="Gene3D" id="3.30.160.60">
    <property type="entry name" value="Classic Zinc Finger"/>
    <property type="match status" value="1"/>
</dbReference>
<dbReference type="HOGENOM" id="CLU_927684_0_0_1"/>
<protein>
    <recommendedName>
        <fullName evidence="3">C2H2-type domain-containing protein</fullName>
    </recommendedName>
</protein>
<accession>A0A0C9VHW0</accession>
<feature type="region of interest" description="Disordered" evidence="2">
    <location>
        <begin position="108"/>
        <end position="187"/>
    </location>
</feature>
<proteinExistence type="predicted"/>
<keyword evidence="5" id="KW-1185">Reference proteome</keyword>
<keyword evidence="1" id="KW-0863">Zinc-finger</keyword>
<keyword evidence="1" id="KW-0862">Zinc</keyword>
<evidence type="ECO:0000256" key="1">
    <source>
        <dbReference type="PROSITE-ProRule" id="PRU00042"/>
    </source>
</evidence>
<dbReference type="GO" id="GO:0008270">
    <property type="term" value="F:zinc ion binding"/>
    <property type="evidence" value="ECO:0007669"/>
    <property type="project" value="UniProtKB-KW"/>
</dbReference>
<dbReference type="InterPro" id="IPR013087">
    <property type="entry name" value="Znf_C2H2_type"/>
</dbReference>
<organism evidence="4 5">
    <name type="scientific">Hydnomerulius pinastri MD-312</name>
    <dbReference type="NCBI Taxonomy" id="994086"/>
    <lineage>
        <taxon>Eukaryota</taxon>
        <taxon>Fungi</taxon>
        <taxon>Dikarya</taxon>
        <taxon>Basidiomycota</taxon>
        <taxon>Agaricomycotina</taxon>
        <taxon>Agaricomycetes</taxon>
        <taxon>Agaricomycetidae</taxon>
        <taxon>Boletales</taxon>
        <taxon>Boletales incertae sedis</taxon>
        <taxon>Leucogyrophana</taxon>
    </lineage>
</organism>
<evidence type="ECO:0000313" key="5">
    <source>
        <dbReference type="Proteomes" id="UP000053820"/>
    </source>
</evidence>
<sequence length="300" mass="33080">MVIDHGSAPVATMHWQGFEPSWSQNCHPYQSEMQMLNQAGYNFTCGYSPALDHDATPFGSEHEQLGLMPSVASGDMNFSQVALPNPAQFDAWQRYHLNEDASYHFPTTHDTEPPPFTPPSFAGSHVSGELEGNQTLPVPQAPPLLTYHHPHPAKLQSDTSPCSASERLDVGAPGSSQTHKCLWSDNDEPCEEPVAGDRRDILWHLHAVHGVELRGDKLPQPCFWAHCLKTMNKESIARHILAVHLREGVECTGCGSTFAREDSLKRHIRSAQQKTCRGKERHPVPATCPYGPARQVCGGA</sequence>
<feature type="domain" description="C2H2-type" evidence="3">
    <location>
        <begin position="249"/>
        <end position="269"/>
    </location>
</feature>
<name>A0A0C9VHW0_9AGAM</name>
<dbReference type="PROSITE" id="PS50157">
    <property type="entry name" value="ZINC_FINGER_C2H2_2"/>
    <property type="match status" value="1"/>
</dbReference>
<dbReference type="EMBL" id="KN839844">
    <property type="protein sequence ID" value="KIJ65239.1"/>
    <property type="molecule type" value="Genomic_DNA"/>
</dbReference>
<keyword evidence="1" id="KW-0479">Metal-binding</keyword>
<reference evidence="4 5" key="1">
    <citation type="submission" date="2014-04" db="EMBL/GenBank/DDBJ databases">
        <title>Evolutionary Origins and Diversification of the Mycorrhizal Mutualists.</title>
        <authorList>
            <consortium name="DOE Joint Genome Institute"/>
            <consortium name="Mycorrhizal Genomics Consortium"/>
            <person name="Kohler A."/>
            <person name="Kuo A."/>
            <person name="Nagy L.G."/>
            <person name="Floudas D."/>
            <person name="Copeland A."/>
            <person name="Barry K.W."/>
            <person name="Cichocki N."/>
            <person name="Veneault-Fourrey C."/>
            <person name="LaButti K."/>
            <person name="Lindquist E.A."/>
            <person name="Lipzen A."/>
            <person name="Lundell T."/>
            <person name="Morin E."/>
            <person name="Murat C."/>
            <person name="Riley R."/>
            <person name="Ohm R."/>
            <person name="Sun H."/>
            <person name="Tunlid A."/>
            <person name="Henrissat B."/>
            <person name="Grigoriev I.V."/>
            <person name="Hibbett D.S."/>
            <person name="Martin F."/>
        </authorList>
    </citation>
    <scope>NUCLEOTIDE SEQUENCE [LARGE SCALE GENOMIC DNA]</scope>
    <source>
        <strain evidence="4 5">MD-312</strain>
    </source>
</reference>
<dbReference type="OrthoDB" id="2676372at2759"/>
<evidence type="ECO:0000259" key="3">
    <source>
        <dbReference type="PROSITE" id="PS50157"/>
    </source>
</evidence>
<dbReference type="Proteomes" id="UP000053820">
    <property type="component" value="Unassembled WGS sequence"/>
</dbReference>
<evidence type="ECO:0000256" key="2">
    <source>
        <dbReference type="SAM" id="MobiDB-lite"/>
    </source>
</evidence>
<dbReference type="AlphaFoldDB" id="A0A0C9VHW0"/>
<gene>
    <name evidence="4" type="ORF">HYDPIDRAFT_167489</name>
</gene>